<evidence type="ECO:0000313" key="2">
    <source>
        <dbReference type="Proteomes" id="UP000268048"/>
    </source>
</evidence>
<evidence type="ECO:0000313" key="1">
    <source>
        <dbReference type="EMBL" id="AZE45769.1"/>
    </source>
</evidence>
<dbReference type="Proteomes" id="UP000268048">
    <property type="component" value="Chromosome"/>
</dbReference>
<dbReference type="AlphaFoldDB" id="A0A3G7THD2"/>
<dbReference type="EMBL" id="CP027753">
    <property type="protein sequence ID" value="AZE45769.1"/>
    <property type="molecule type" value="Genomic_DNA"/>
</dbReference>
<reference evidence="1 2" key="1">
    <citation type="submission" date="2018-03" db="EMBL/GenBank/DDBJ databases">
        <title>Diversity of phytobeneficial traits revealed by whole-genome analysis of worldwide-isolated phenazine-producing Pseudomonas spp.</title>
        <authorList>
            <person name="Biessy A."/>
            <person name="Novinscak A."/>
            <person name="Blom J."/>
            <person name="Leger G."/>
            <person name="Thomashow L.S."/>
            <person name="Cazorla F.M."/>
            <person name="Josic D."/>
            <person name="Filion M."/>
        </authorList>
    </citation>
    <scope>NUCLEOTIDE SEQUENCE [LARGE SCALE GENOMIC DNA]</scope>
    <source>
        <strain evidence="1 2">B25</strain>
    </source>
</reference>
<gene>
    <name evidence="1" type="ORF">C4K04_0058</name>
</gene>
<accession>A0A3G7THD2</accession>
<sequence>MQGPLAAVRWLAIAFSSQHSRARYARRQNSFHENVVE</sequence>
<protein>
    <submittedName>
        <fullName evidence="1">Uncharacterized protein</fullName>
    </submittedName>
</protein>
<name>A0A3G7THD2_9PSED</name>
<organism evidence="1 2">
    <name type="scientific">Pseudomonas chlororaphis</name>
    <dbReference type="NCBI Taxonomy" id="587753"/>
    <lineage>
        <taxon>Bacteria</taxon>
        <taxon>Pseudomonadati</taxon>
        <taxon>Pseudomonadota</taxon>
        <taxon>Gammaproteobacteria</taxon>
        <taxon>Pseudomonadales</taxon>
        <taxon>Pseudomonadaceae</taxon>
        <taxon>Pseudomonas</taxon>
    </lineage>
</organism>
<proteinExistence type="predicted"/>